<evidence type="ECO:0000313" key="3">
    <source>
        <dbReference type="Proteomes" id="UP001367030"/>
    </source>
</evidence>
<comment type="caution">
    <text evidence="2">The sequence shown here is derived from an EMBL/GenBank/DDBJ whole genome shotgun (WGS) entry which is preliminary data.</text>
</comment>
<accession>A0ABU8XA10</accession>
<dbReference type="Proteomes" id="UP001367030">
    <property type="component" value="Unassembled WGS sequence"/>
</dbReference>
<keyword evidence="1" id="KW-0812">Transmembrane</keyword>
<feature type="transmembrane region" description="Helical" evidence="1">
    <location>
        <begin position="21"/>
        <end position="45"/>
    </location>
</feature>
<dbReference type="InterPro" id="IPR032092">
    <property type="entry name" value="PilW"/>
</dbReference>
<sequence length="280" mass="29664">MSSRSALMRRGARRRQARGVTLVELLAALVIGLLVIGAAIAAMLLSRNSAAMVTDVARLHQQGSFAMRVIGMQARRAGSLDLVVPAAAGGMVSFNAEFTGLDGKGASVSGQEGEKGGPDKVSFTNQYIGPVKAAGISTAKAAEIPDAGVAVDPEQRDCVADSAINSRLQSTFWVEKGALKCTGLKSSQPLVADVADFQVWYRVKASPTKIRRMNADEVKAANLWRSVSSVEICLDLKGAETTSDQPSKTYVDCNGKEAPHNGVLHMLFRNVFDLRTQGAS</sequence>
<dbReference type="EMBL" id="JBBKZS010000007">
    <property type="protein sequence ID" value="MEJ8856618.1"/>
    <property type="molecule type" value="Genomic_DNA"/>
</dbReference>
<dbReference type="RefSeq" id="WP_340336683.1">
    <property type="nucleotide sequence ID" value="NZ_JBBKZS010000007.1"/>
</dbReference>
<dbReference type="Pfam" id="PF16074">
    <property type="entry name" value="PilW"/>
    <property type="match status" value="1"/>
</dbReference>
<reference evidence="2 3" key="1">
    <citation type="submission" date="2024-03" db="EMBL/GenBank/DDBJ databases">
        <title>Novel species of the genus Variovorax.</title>
        <authorList>
            <person name="Liu Q."/>
            <person name="Xin Y.-H."/>
        </authorList>
    </citation>
    <scope>NUCLEOTIDE SEQUENCE [LARGE SCALE GENOMIC DNA]</scope>
    <source>
        <strain evidence="2 3">KACC 18901</strain>
    </source>
</reference>
<gene>
    <name evidence="2" type="ORF">WKW79_18730</name>
</gene>
<organism evidence="2 3">
    <name type="scientific">Variovorax robiniae</name>
    <dbReference type="NCBI Taxonomy" id="1836199"/>
    <lineage>
        <taxon>Bacteria</taxon>
        <taxon>Pseudomonadati</taxon>
        <taxon>Pseudomonadota</taxon>
        <taxon>Betaproteobacteria</taxon>
        <taxon>Burkholderiales</taxon>
        <taxon>Comamonadaceae</taxon>
        <taxon>Variovorax</taxon>
    </lineage>
</organism>
<protein>
    <submittedName>
        <fullName evidence="2">PilW family protein</fullName>
    </submittedName>
</protein>
<proteinExistence type="predicted"/>
<keyword evidence="3" id="KW-1185">Reference proteome</keyword>
<dbReference type="Pfam" id="PF07963">
    <property type="entry name" value="N_methyl"/>
    <property type="match status" value="1"/>
</dbReference>
<evidence type="ECO:0000256" key="1">
    <source>
        <dbReference type="SAM" id="Phobius"/>
    </source>
</evidence>
<evidence type="ECO:0000313" key="2">
    <source>
        <dbReference type="EMBL" id="MEJ8856618.1"/>
    </source>
</evidence>
<dbReference type="InterPro" id="IPR012902">
    <property type="entry name" value="N_methyl_site"/>
</dbReference>
<dbReference type="PROSITE" id="PS00409">
    <property type="entry name" value="PROKAR_NTER_METHYL"/>
    <property type="match status" value="1"/>
</dbReference>
<keyword evidence="1" id="KW-0472">Membrane</keyword>
<name>A0ABU8XA10_9BURK</name>
<keyword evidence="1" id="KW-1133">Transmembrane helix</keyword>